<dbReference type="Proteomes" id="UP000800094">
    <property type="component" value="Unassembled WGS sequence"/>
</dbReference>
<dbReference type="GeneID" id="54573008"/>
<evidence type="ECO:0000313" key="3">
    <source>
        <dbReference type="Proteomes" id="UP000800094"/>
    </source>
</evidence>
<protein>
    <submittedName>
        <fullName evidence="2">Uncharacterized protein</fullName>
    </submittedName>
</protein>
<keyword evidence="1" id="KW-1133">Transmembrane helix</keyword>
<gene>
    <name evidence="2" type="ORF">BU26DRAFT_131791</name>
</gene>
<evidence type="ECO:0000256" key="1">
    <source>
        <dbReference type="SAM" id="Phobius"/>
    </source>
</evidence>
<organism evidence="2 3">
    <name type="scientific">Trematosphaeria pertusa</name>
    <dbReference type="NCBI Taxonomy" id="390896"/>
    <lineage>
        <taxon>Eukaryota</taxon>
        <taxon>Fungi</taxon>
        <taxon>Dikarya</taxon>
        <taxon>Ascomycota</taxon>
        <taxon>Pezizomycotina</taxon>
        <taxon>Dothideomycetes</taxon>
        <taxon>Pleosporomycetidae</taxon>
        <taxon>Pleosporales</taxon>
        <taxon>Massarineae</taxon>
        <taxon>Trematosphaeriaceae</taxon>
        <taxon>Trematosphaeria</taxon>
    </lineage>
</organism>
<accession>A0A6A6HYD5</accession>
<dbReference type="EMBL" id="ML987207">
    <property type="protein sequence ID" value="KAF2242732.1"/>
    <property type="molecule type" value="Genomic_DNA"/>
</dbReference>
<keyword evidence="1" id="KW-0812">Transmembrane</keyword>
<feature type="transmembrane region" description="Helical" evidence="1">
    <location>
        <begin position="87"/>
        <end position="106"/>
    </location>
</feature>
<reference evidence="2" key="1">
    <citation type="journal article" date="2020" name="Stud. Mycol.">
        <title>101 Dothideomycetes genomes: a test case for predicting lifestyles and emergence of pathogens.</title>
        <authorList>
            <person name="Haridas S."/>
            <person name="Albert R."/>
            <person name="Binder M."/>
            <person name="Bloem J."/>
            <person name="Labutti K."/>
            <person name="Salamov A."/>
            <person name="Andreopoulos B."/>
            <person name="Baker S."/>
            <person name="Barry K."/>
            <person name="Bills G."/>
            <person name="Bluhm B."/>
            <person name="Cannon C."/>
            <person name="Castanera R."/>
            <person name="Culley D."/>
            <person name="Daum C."/>
            <person name="Ezra D."/>
            <person name="Gonzalez J."/>
            <person name="Henrissat B."/>
            <person name="Kuo A."/>
            <person name="Liang C."/>
            <person name="Lipzen A."/>
            <person name="Lutzoni F."/>
            <person name="Magnuson J."/>
            <person name="Mondo S."/>
            <person name="Nolan M."/>
            <person name="Ohm R."/>
            <person name="Pangilinan J."/>
            <person name="Park H.-J."/>
            <person name="Ramirez L."/>
            <person name="Alfaro M."/>
            <person name="Sun H."/>
            <person name="Tritt A."/>
            <person name="Yoshinaga Y."/>
            <person name="Zwiers L.-H."/>
            <person name="Turgeon B."/>
            <person name="Goodwin S."/>
            <person name="Spatafora J."/>
            <person name="Crous P."/>
            <person name="Grigoriev I."/>
        </authorList>
    </citation>
    <scope>NUCLEOTIDE SEQUENCE</scope>
    <source>
        <strain evidence="2">CBS 122368</strain>
    </source>
</reference>
<proteinExistence type="predicted"/>
<dbReference type="AlphaFoldDB" id="A0A6A6HYD5"/>
<name>A0A6A6HYD5_9PLEO</name>
<keyword evidence="3" id="KW-1185">Reference proteome</keyword>
<keyword evidence="1" id="KW-0472">Membrane</keyword>
<evidence type="ECO:0000313" key="2">
    <source>
        <dbReference type="EMBL" id="KAF2242732.1"/>
    </source>
</evidence>
<dbReference type="RefSeq" id="XP_033677736.1">
    <property type="nucleotide sequence ID" value="XM_033819678.1"/>
</dbReference>
<sequence length="118" mass="13478">MLAQWSDGMCSCLVLRCVRACDDSTRHDEDCGQDDRRGHRAAMREGPFARKANTNVSKWCHCYGAKTSGRMQAQHRSGGACHQARRVMGFFFFFNILLFLSTPFSHCRGSIYEYSQNQ</sequence>